<evidence type="ECO:0000256" key="1">
    <source>
        <dbReference type="SAM" id="Phobius"/>
    </source>
</evidence>
<dbReference type="Proteomes" id="UP000831537">
    <property type="component" value="Chromosome"/>
</dbReference>
<dbReference type="Pfam" id="PF20971">
    <property type="entry name" value="MASE12"/>
    <property type="match status" value="1"/>
</dbReference>
<dbReference type="Pfam" id="PF13487">
    <property type="entry name" value="HD_5"/>
    <property type="match status" value="1"/>
</dbReference>
<evidence type="ECO:0000313" key="4">
    <source>
        <dbReference type="Proteomes" id="UP000831537"/>
    </source>
</evidence>
<feature type="transmembrane region" description="Helical" evidence="1">
    <location>
        <begin position="133"/>
        <end position="151"/>
    </location>
</feature>
<reference evidence="3 4" key="1">
    <citation type="submission" date="2022-04" db="EMBL/GenBank/DDBJ databases">
        <title>Gracilibacillus sp. isolated from saltern.</title>
        <authorList>
            <person name="Won M."/>
            <person name="Lee C.-M."/>
            <person name="Woen H.-Y."/>
            <person name="Kwon S.-W."/>
        </authorList>
    </citation>
    <scope>NUCLEOTIDE SEQUENCE [LARGE SCALE GENOMIC DNA]</scope>
    <source>
        <strain evidence="3 4">SSPM10-3</strain>
    </source>
</reference>
<proteinExistence type="predicted"/>
<dbReference type="SMART" id="SM00471">
    <property type="entry name" value="HDc"/>
    <property type="match status" value="1"/>
</dbReference>
<dbReference type="SUPFAM" id="SSF109604">
    <property type="entry name" value="HD-domain/PDEase-like"/>
    <property type="match status" value="1"/>
</dbReference>
<feature type="domain" description="HD-GYP" evidence="2">
    <location>
        <begin position="188"/>
        <end position="384"/>
    </location>
</feature>
<feature type="transmembrane region" description="Helical" evidence="1">
    <location>
        <begin position="110"/>
        <end position="128"/>
    </location>
</feature>
<dbReference type="Gene3D" id="1.10.3210.10">
    <property type="entry name" value="Hypothetical protein af1432"/>
    <property type="match status" value="1"/>
</dbReference>
<keyword evidence="4" id="KW-1185">Reference proteome</keyword>
<dbReference type="InterPro" id="IPR048436">
    <property type="entry name" value="MASE12"/>
</dbReference>
<feature type="transmembrane region" description="Helical" evidence="1">
    <location>
        <begin position="20"/>
        <end position="38"/>
    </location>
</feature>
<protein>
    <submittedName>
        <fullName evidence="3">HD-GYP domain-containing protein</fullName>
    </submittedName>
</protein>
<dbReference type="InterPro" id="IPR037522">
    <property type="entry name" value="HD_GYP_dom"/>
</dbReference>
<dbReference type="PANTHER" id="PTHR43155">
    <property type="entry name" value="CYCLIC DI-GMP PHOSPHODIESTERASE PA4108-RELATED"/>
    <property type="match status" value="1"/>
</dbReference>
<accession>A0ABY4GQN5</accession>
<feature type="transmembrane region" description="Helical" evidence="1">
    <location>
        <begin position="58"/>
        <end position="75"/>
    </location>
</feature>
<sequence>MRNIYRYANLLNEEKRTTVWFLWLFYIMYFGYEILNYYILTQFPWGTVLSEEKNSLELYLYIVILGILPVAFVLLKKNRPTQVKYIVFSVFTLTNLIFELAFYLSTGYTYASGNIAEIVIIIFSPIFVSKRFFYLVTFGTIAKFIIVGVVLQDLVVINPILLVGLFSIVAFIILVRFLGYVEAFRDTYDNQLEGIVKGVIATLELKDPYTRGHSERVAEYAYILVKAIKTNNNTELKHFYFACLLHDIGKIHIPDSILTKPDRLTKQEYDVIKEHPTVGAEAVKKVEGIGEYIEVIEQHHERWDGNGYPFGLKGENIDFLARVTSIADAFDAMTSSRSYRAAMPLEKAYQNIVEGSGTQFDPDLVEVFKRVYPDWVRYHTSYHESND</sequence>
<keyword evidence="1" id="KW-1133">Transmembrane helix</keyword>
<dbReference type="InterPro" id="IPR006675">
    <property type="entry name" value="HDIG_dom"/>
</dbReference>
<dbReference type="NCBIfam" id="TIGR00277">
    <property type="entry name" value="HDIG"/>
    <property type="match status" value="1"/>
</dbReference>
<dbReference type="PROSITE" id="PS51832">
    <property type="entry name" value="HD_GYP"/>
    <property type="match status" value="1"/>
</dbReference>
<feature type="transmembrane region" description="Helical" evidence="1">
    <location>
        <begin position="87"/>
        <end position="104"/>
    </location>
</feature>
<organism evidence="3 4">
    <name type="scientific">Gracilibacillus salinarum</name>
    <dbReference type="NCBI Taxonomy" id="2932255"/>
    <lineage>
        <taxon>Bacteria</taxon>
        <taxon>Bacillati</taxon>
        <taxon>Bacillota</taxon>
        <taxon>Bacilli</taxon>
        <taxon>Bacillales</taxon>
        <taxon>Bacillaceae</taxon>
        <taxon>Gracilibacillus</taxon>
    </lineage>
</organism>
<evidence type="ECO:0000259" key="2">
    <source>
        <dbReference type="PROSITE" id="PS51832"/>
    </source>
</evidence>
<dbReference type="CDD" id="cd00077">
    <property type="entry name" value="HDc"/>
    <property type="match status" value="1"/>
</dbReference>
<name>A0ABY4GQN5_9BACI</name>
<dbReference type="EMBL" id="CP095071">
    <property type="protein sequence ID" value="UOQ86448.1"/>
    <property type="molecule type" value="Genomic_DNA"/>
</dbReference>
<keyword evidence="1" id="KW-0472">Membrane</keyword>
<feature type="transmembrane region" description="Helical" evidence="1">
    <location>
        <begin position="157"/>
        <end position="178"/>
    </location>
</feature>
<dbReference type="InterPro" id="IPR003607">
    <property type="entry name" value="HD/PDEase_dom"/>
</dbReference>
<dbReference type="RefSeq" id="WP_244746815.1">
    <property type="nucleotide sequence ID" value="NZ_CP095071.1"/>
</dbReference>
<dbReference type="PANTHER" id="PTHR43155:SF2">
    <property type="entry name" value="CYCLIC DI-GMP PHOSPHODIESTERASE PA4108"/>
    <property type="match status" value="1"/>
</dbReference>
<keyword evidence="1" id="KW-0812">Transmembrane</keyword>
<evidence type="ECO:0000313" key="3">
    <source>
        <dbReference type="EMBL" id="UOQ86448.1"/>
    </source>
</evidence>
<gene>
    <name evidence="3" type="ORF">MUN87_06050</name>
</gene>